<dbReference type="EMBL" id="CAADFD010000051">
    <property type="protein sequence ID" value="VFJ59836.1"/>
    <property type="molecule type" value="Genomic_DNA"/>
</dbReference>
<keyword evidence="1" id="KW-0472">Membrane</keyword>
<proteinExistence type="predicted"/>
<feature type="transmembrane region" description="Helical" evidence="1">
    <location>
        <begin position="12"/>
        <end position="31"/>
    </location>
</feature>
<dbReference type="Gene3D" id="3.30.70.1430">
    <property type="entry name" value="Multidrug efflux transporter AcrB pore domain"/>
    <property type="match status" value="2"/>
</dbReference>
<dbReference type="Gene3D" id="1.20.1640.10">
    <property type="entry name" value="Multidrug efflux transporter AcrB transmembrane domain"/>
    <property type="match status" value="2"/>
</dbReference>
<feature type="transmembrane region" description="Helical" evidence="1">
    <location>
        <begin position="351"/>
        <end position="374"/>
    </location>
</feature>
<dbReference type="Gene3D" id="3.30.70.1440">
    <property type="entry name" value="Multidrug efflux transporter AcrB pore domain"/>
    <property type="match status" value="1"/>
</dbReference>
<feature type="transmembrane region" description="Helical" evidence="1">
    <location>
        <begin position="527"/>
        <end position="545"/>
    </location>
</feature>
<dbReference type="SUPFAM" id="SSF82866">
    <property type="entry name" value="Multidrug efflux transporter AcrB transmembrane domain"/>
    <property type="match status" value="2"/>
</dbReference>
<feature type="transmembrane region" description="Helical" evidence="1">
    <location>
        <begin position="425"/>
        <end position="445"/>
    </location>
</feature>
<accession>A0A450T0J0</accession>
<dbReference type="Pfam" id="PF00873">
    <property type="entry name" value="ACR_tran"/>
    <property type="match status" value="1"/>
</dbReference>
<dbReference type="GO" id="GO:0042910">
    <property type="term" value="F:xenobiotic transmembrane transporter activity"/>
    <property type="evidence" value="ECO:0007669"/>
    <property type="project" value="TreeGrafter"/>
</dbReference>
<feature type="transmembrane region" description="Helical" evidence="1">
    <location>
        <begin position="325"/>
        <end position="344"/>
    </location>
</feature>
<organism evidence="2">
    <name type="scientific">Candidatus Kentrum sp. FW</name>
    <dbReference type="NCBI Taxonomy" id="2126338"/>
    <lineage>
        <taxon>Bacteria</taxon>
        <taxon>Pseudomonadati</taxon>
        <taxon>Pseudomonadota</taxon>
        <taxon>Gammaproteobacteria</taxon>
        <taxon>Candidatus Kentrum</taxon>
    </lineage>
</organism>
<evidence type="ECO:0000313" key="2">
    <source>
        <dbReference type="EMBL" id="VFJ59836.1"/>
    </source>
</evidence>
<dbReference type="SUPFAM" id="SSF82693">
    <property type="entry name" value="Multidrug efflux transporter AcrB pore domain, PN1, PN2, PC1 and PC2 subdomains"/>
    <property type="match status" value="2"/>
</dbReference>
<dbReference type="SUPFAM" id="SSF82714">
    <property type="entry name" value="Multidrug efflux transporter AcrB TolC docking domain, DN and DC subdomains"/>
    <property type="match status" value="2"/>
</dbReference>
<evidence type="ECO:0000256" key="1">
    <source>
        <dbReference type="SAM" id="Phobius"/>
    </source>
</evidence>
<sequence length="1036" mass="114768">MIEWFTRNSVAANLLMALILALGIHAVFFRIPLEAYPDVALDTVSISMVFRGATPVEVEEGIVVRIEEAISDLTGIKRIIAHANEGKARIDIEVEKGHDPPTLLDDIKNRVDAISTFPLDTERPVYSILQRRIKVISVAISADLPERELRELGERVRDDLLALPRISQVDLMGVRSHEIAMEVKQDTLERFGLGFDDITEAIRNTSGDYPAGSLKTRRGEILLRTEGQAYTMEDFARIPVITRSDGTRLTLADIAGIKDGFVEDPSYARFNGQPAVLLLVYRTTGQNTTTLARDVRNYVDTVRQHMPPGITIDYWWDDSRRIQNWLSLLTGSAIHATGIILLILGLFLRPLVAALVFIGIPISFMGALALMPVFGVTINIYTLFAFILVLGIVVDDAIVTGENIYIHLQRGEDPVLAAIHGTHDIAVPVTLGVLTTIAVFVPLLFVEGERSTMFGPGAIVVILVLLFSLVGSKLILPAHMKHVRVPVDNDPSRNRLARIQGRVADSLMWSIRTFYQPLLVRALENRFLTLSLFVGISFVLISFFFSGRYAFVFFPSAEGEQVWVNLTMPAGTPAKIMDRHLSRISEAAHRLQDKYRDAATGESVIRNILLQNGWDFLSGVKDTGPYKGGIVLQLAPWTEHPVPVSNAELVREWRLITGPIPGTKELRFQFDELQANASIGIWITGDDLQDLAEAAAEIKARLAEYDGVLNIRDSFDAEREEIVLTLHPEAELLGISVSDLGKQVRWAFFGAEAQRIQRGRDDVRVMVRYPPDERLSEENLFRMKIRTLSGVEVPLTTVADVTMGRGLSSIRRVDRHRAADVSADIDTGGADVNRIMSHMKPFFAGLQERYPGIRYSLEGEQREQRESFTSLTLGAALVFFVIYSLLAIPLRSYTEPIIVMAVIPFSMVGALIGHIIMDMELSIISVMGFLALSGVVINDNLVLLDYINQKRSEGLSAAKAARIAGMARFRPILLTSLTTFAGLIPLIFGNDIQAQHLLPMAVSLGIGILFSTPLTLFLTPIVYTILDDLRGTGQSP</sequence>
<dbReference type="InterPro" id="IPR001036">
    <property type="entry name" value="Acrflvin-R"/>
</dbReference>
<gene>
    <name evidence="2" type="ORF">BECKFW1821B_GA0114236_10517</name>
</gene>
<feature type="transmembrane region" description="Helical" evidence="1">
    <location>
        <begin position="871"/>
        <end position="890"/>
    </location>
</feature>
<dbReference type="AlphaFoldDB" id="A0A450T0J0"/>
<feature type="transmembrane region" description="Helical" evidence="1">
    <location>
        <begin position="923"/>
        <end position="948"/>
    </location>
</feature>
<feature type="transmembrane region" description="Helical" evidence="1">
    <location>
        <begin position="969"/>
        <end position="988"/>
    </location>
</feature>
<dbReference type="PANTHER" id="PTHR32063">
    <property type="match status" value="1"/>
</dbReference>
<name>A0A450T0J0_9GAMM</name>
<feature type="transmembrane region" description="Helical" evidence="1">
    <location>
        <begin position="1000"/>
        <end position="1026"/>
    </location>
</feature>
<dbReference type="PANTHER" id="PTHR32063:SF33">
    <property type="entry name" value="RND SUPERFAMILY EFFLUX PUMP PERMEASE COMPONENT"/>
    <property type="match status" value="1"/>
</dbReference>
<protein>
    <submittedName>
        <fullName evidence="2">Multidrug efflux pump subunit AcrB</fullName>
    </submittedName>
</protein>
<dbReference type="PRINTS" id="PR00702">
    <property type="entry name" value="ACRIFLAVINRP"/>
</dbReference>
<dbReference type="InterPro" id="IPR027463">
    <property type="entry name" value="AcrB_DN_DC_subdom"/>
</dbReference>
<dbReference type="Gene3D" id="3.30.70.1320">
    <property type="entry name" value="Multidrug efflux transporter AcrB pore domain like"/>
    <property type="match status" value="1"/>
</dbReference>
<keyword evidence="1" id="KW-1133">Transmembrane helix</keyword>
<feature type="transmembrane region" description="Helical" evidence="1">
    <location>
        <begin position="380"/>
        <end position="405"/>
    </location>
</feature>
<feature type="transmembrane region" description="Helical" evidence="1">
    <location>
        <begin position="457"/>
        <end position="476"/>
    </location>
</feature>
<keyword evidence="1" id="KW-0812">Transmembrane</keyword>
<dbReference type="GO" id="GO:0005886">
    <property type="term" value="C:plasma membrane"/>
    <property type="evidence" value="ECO:0007669"/>
    <property type="project" value="TreeGrafter"/>
</dbReference>
<dbReference type="Gene3D" id="3.30.2090.10">
    <property type="entry name" value="Multidrug efflux transporter AcrB TolC docking domain, DN and DC subdomains"/>
    <property type="match status" value="2"/>
</dbReference>
<feature type="transmembrane region" description="Helical" evidence="1">
    <location>
        <begin position="897"/>
        <end position="917"/>
    </location>
</feature>
<reference evidence="2" key="1">
    <citation type="submission" date="2019-02" db="EMBL/GenBank/DDBJ databases">
        <authorList>
            <person name="Gruber-Vodicka R. H."/>
            <person name="Seah K. B. B."/>
        </authorList>
    </citation>
    <scope>NUCLEOTIDE SEQUENCE</scope>
    <source>
        <strain evidence="2">BECK_BZ106</strain>
    </source>
</reference>